<dbReference type="Gene3D" id="3.90.550.10">
    <property type="entry name" value="Spore Coat Polysaccharide Biosynthesis Protein SpsA, Chain A"/>
    <property type="match status" value="1"/>
</dbReference>
<keyword evidence="7" id="KW-0479">Metal-binding</keyword>
<keyword evidence="5 12" id="KW-0808">Transferase</keyword>
<reference evidence="12" key="1">
    <citation type="submission" date="2016-10" db="EMBL/GenBank/DDBJ databases">
        <authorList>
            <person name="de Groot N.N."/>
        </authorList>
    </citation>
    <scope>NUCLEOTIDE SEQUENCE</scope>
</reference>
<evidence type="ECO:0000256" key="8">
    <source>
        <dbReference type="ARBA" id="ARBA00023229"/>
    </source>
</evidence>
<dbReference type="AlphaFoldDB" id="A0A1W1EJ91"/>
<dbReference type="GO" id="GO:0046872">
    <property type="term" value="F:metal ion binding"/>
    <property type="evidence" value="ECO:0007669"/>
    <property type="project" value="UniProtKB-KW"/>
</dbReference>
<dbReference type="PANTHER" id="PTHR43181">
    <property type="entry name" value="2-C-METHYL-D-ERYTHRITOL 2,4-CYCLODIPHOSPHATE SYNTHASE, CHLOROPLASTIC"/>
    <property type="match status" value="1"/>
</dbReference>
<dbReference type="SUPFAM" id="SSF69765">
    <property type="entry name" value="IpsF-like"/>
    <property type="match status" value="1"/>
</dbReference>
<comment type="pathway">
    <text evidence="3">Isoprenoid biosynthesis; isopentenyl diphosphate biosynthesis via DXP pathway; isopentenyl diphosphate from 1-deoxy-D-xylulose 5-phosphate: step 4/6.</text>
</comment>
<dbReference type="UniPathway" id="UPA00056">
    <property type="reaction ID" value="UER00095"/>
</dbReference>
<dbReference type="GO" id="GO:0008685">
    <property type="term" value="F:2-C-methyl-D-erythritol 2,4-cyclodiphosphate synthase activity"/>
    <property type="evidence" value="ECO:0007669"/>
    <property type="project" value="UniProtKB-EC"/>
</dbReference>
<dbReference type="HAMAP" id="MF_00107">
    <property type="entry name" value="IspF"/>
    <property type="match status" value="1"/>
</dbReference>
<evidence type="ECO:0000256" key="3">
    <source>
        <dbReference type="ARBA" id="ARBA00004709"/>
    </source>
</evidence>
<dbReference type="PANTHER" id="PTHR43181:SF1">
    <property type="entry name" value="2-C-METHYL-D-ERYTHRITOL 2,4-CYCLODIPHOSPHATE SYNTHASE, CHLOROPLASTIC"/>
    <property type="match status" value="1"/>
</dbReference>
<dbReference type="InterPro" id="IPR029044">
    <property type="entry name" value="Nucleotide-diphossugar_trans"/>
</dbReference>
<dbReference type="GO" id="GO:0070567">
    <property type="term" value="F:cytidylyltransferase activity"/>
    <property type="evidence" value="ECO:0007669"/>
    <property type="project" value="InterPro"/>
</dbReference>
<evidence type="ECO:0000256" key="2">
    <source>
        <dbReference type="ARBA" id="ARBA00001968"/>
    </source>
</evidence>
<dbReference type="InterPro" id="IPR003526">
    <property type="entry name" value="MECDP_synthase"/>
</dbReference>
<evidence type="ECO:0000256" key="6">
    <source>
        <dbReference type="ARBA" id="ARBA00022695"/>
    </source>
</evidence>
<keyword evidence="6 12" id="KW-0548">Nucleotidyltransferase</keyword>
<dbReference type="GO" id="GO:0019288">
    <property type="term" value="P:isopentenyl diphosphate biosynthetic process, methylerythritol 4-phosphate pathway"/>
    <property type="evidence" value="ECO:0007669"/>
    <property type="project" value="UniProtKB-UniPathway"/>
</dbReference>
<keyword evidence="8" id="KW-0414">Isoprene biosynthesis</keyword>
<evidence type="ECO:0000256" key="5">
    <source>
        <dbReference type="ARBA" id="ARBA00022679"/>
    </source>
</evidence>
<proteinExistence type="inferred from homology"/>
<organism evidence="12">
    <name type="scientific">hydrothermal vent metagenome</name>
    <dbReference type="NCBI Taxonomy" id="652676"/>
    <lineage>
        <taxon>unclassified sequences</taxon>
        <taxon>metagenomes</taxon>
        <taxon>ecological metagenomes</taxon>
    </lineage>
</organism>
<dbReference type="CDD" id="cd00554">
    <property type="entry name" value="MECDP_synthase"/>
    <property type="match status" value="1"/>
</dbReference>
<evidence type="ECO:0000256" key="9">
    <source>
        <dbReference type="ARBA" id="ARBA00023239"/>
    </source>
</evidence>
<accession>A0A1W1EJ91</accession>
<dbReference type="Gene3D" id="3.30.1330.50">
    <property type="entry name" value="2-C-methyl-D-erythritol 2,4-cyclodiphosphate synthase"/>
    <property type="match status" value="1"/>
</dbReference>
<sequence>MSDISLILLGAGSSSRFRRGNNSVYPKKQWLYSDNKPIWLQVVETFEDIYNFKQIMIVSSQEDISYMANFVTHKLVVGGSSRQESLRNAMNNIKTEFVLVSDIARCCIDKDMIDRVINARDDGDCVIPVLNSVDSVYFENKPVNRDNIKLVQTPQLSRTKILKKALSSDIEFSDDSSAIAHIGGNIKFVDGSLNAHKLTTINDIKSIKCINPPSTNQLIGFGVDIHPFIKDKKMYLCGVEIDSVDYGFKAHSDGDVAIHAIIDSLLGASGMGDIGELYPDNDNSYSNIDSKILLQDTVDKIRSVGFDIINVDITILAQAPRLLNYKAQMKEVISSILGIERRFVNIKATTGERLGFVGREEGVMVEAVSALKYFDWTKIK</sequence>
<name>A0A1W1EJ91_9ZZZZ</name>
<dbReference type="CDD" id="cd02516">
    <property type="entry name" value="CDP-ME_synthetase"/>
    <property type="match status" value="1"/>
</dbReference>
<dbReference type="GO" id="GO:0016114">
    <property type="term" value="P:terpenoid biosynthetic process"/>
    <property type="evidence" value="ECO:0007669"/>
    <property type="project" value="InterPro"/>
</dbReference>
<dbReference type="Pfam" id="PF02542">
    <property type="entry name" value="YgbB"/>
    <property type="match status" value="1"/>
</dbReference>
<dbReference type="InterPro" id="IPR034683">
    <property type="entry name" value="IspD/TarI"/>
</dbReference>
<dbReference type="InterPro" id="IPR026596">
    <property type="entry name" value="IspD/F"/>
</dbReference>
<evidence type="ECO:0000256" key="7">
    <source>
        <dbReference type="ARBA" id="ARBA00022723"/>
    </source>
</evidence>
<dbReference type="NCBIfam" id="NF006899">
    <property type="entry name" value="PRK09382.1"/>
    <property type="match status" value="1"/>
</dbReference>
<dbReference type="InterPro" id="IPR020555">
    <property type="entry name" value="MECDP_synthase_CS"/>
</dbReference>
<dbReference type="Pfam" id="PF01128">
    <property type="entry name" value="IspD"/>
    <property type="match status" value="1"/>
</dbReference>
<dbReference type="SUPFAM" id="SSF53448">
    <property type="entry name" value="Nucleotide-diphospho-sugar transferases"/>
    <property type="match status" value="1"/>
</dbReference>
<keyword evidence="9 12" id="KW-0456">Lyase</keyword>
<dbReference type="EC" id="4.6.1.12" evidence="4"/>
<keyword evidence="10" id="KW-0511">Multifunctional enzyme</keyword>
<protein>
    <recommendedName>
        <fullName evidence="4">2-C-methyl-D-erythritol 2,4-cyclodiphosphate synthase</fullName>
        <ecNumber evidence="4">4.6.1.12</ecNumber>
    </recommendedName>
</protein>
<evidence type="ECO:0000313" key="12">
    <source>
        <dbReference type="EMBL" id="SHO80923.1"/>
    </source>
</evidence>
<dbReference type="NCBIfam" id="TIGR00151">
    <property type="entry name" value="ispF"/>
    <property type="match status" value="1"/>
</dbReference>
<comment type="catalytic activity">
    <reaction evidence="1">
        <text>4-CDP-2-C-methyl-D-erythritol 2-phosphate = 2-C-methyl-D-erythritol 2,4-cyclic diphosphate + CMP</text>
        <dbReference type="Rhea" id="RHEA:23864"/>
        <dbReference type="ChEBI" id="CHEBI:57919"/>
        <dbReference type="ChEBI" id="CHEBI:58483"/>
        <dbReference type="ChEBI" id="CHEBI:60377"/>
        <dbReference type="EC" id="4.6.1.12"/>
    </reaction>
</comment>
<evidence type="ECO:0000256" key="4">
    <source>
        <dbReference type="ARBA" id="ARBA00012579"/>
    </source>
</evidence>
<evidence type="ECO:0000256" key="1">
    <source>
        <dbReference type="ARBA" id="ARBA00000200"/>
    </source>
</evidence>
<dbReference type="PROSITE" id="PS01350">
    <property type="entry name" value="ISPF"/>
    <property type="match status" value="1"/>
</dbReference>
<evidence type="ECO:0000256" key="10">
    <source>
        <dbReference type="ARBA" id="ARBA00023268"/>
    </source>
</evidence>
<dbReference type="InterPro" id="IPR036571">
    <property type="entry name" value="MECDP_synthase_sf"/>
</dbReference>
<dbReference type="HAMAP" id="MF_01520">
    <property type="entry name" value="IspDF"/>
    <property type="match status" value="1"/>
</dbReference>
<comment type="cofactor">
    <cofactor evidence="2">
        <name>a divalent metal cation</name>
        <dbReference type="ChEBI" id="CHEBI:60240"/>
    </cofactor>
</comment>
<dbReference type="EMBL" id="FRYL01000021">
    <property type="protein sequence ID" value="SHO80923.1"/>
    <property type="molecule type" value="Genomic_DNA"/>
</dbReference>
<feature type="domain" description="2-C-methyl-D-erythritol 2,4-cyclodiphosphate synthase" evidence="11">
    <location>
        <begin position="219"/>
        <end position="371"/>
    </location>
</feature>
<evidence type="ECO:0000259" key="11">
    <source>
        <dbReference type="Pfam" id="PF02542"/>
    </source>
</evidence>
<gene>
    <name evidence="12" type="ORF">MNB_SV-15-574</name>
</gene>